<comment type="caution">
    <text evidence="2">The sequence shown here is derived from an EMBL/GenBank/DDBJ whole genome shotgun (WGS) entry which is preliminary data.</text>
</comment>
<name>A0A8H5BQC3_9AGAR</name>
<evidence type="ECO:0000313" key="2">
    <source>
        <dbReference type="EMBL" id="KAF5327587.1"/>
    </source>
</evidence>
<reference evidence="2 3" key="1">
    <citation type="journal article" date="2020" name="ISME J.">
        <title>Uncovering the hidden diversity of litter-decomposition mechanisms in mushroom-forming fungi.</title>
        <authorList>
            <person name="Floudas D."/>
            <person name="Bentzer J."/>
            <person name="Ahren D."/>
            <person name="Johansson T."/>
            <person name="Persson P."/>
            <person name="Tunlid A."/>
        </authorList>
    </citation>
    <scope>NUCLEOTIDE SEQUENCE [LARGE SCALE GENOMIC DNA]</scope>
    <source>
        <strain evidence="2 3">CBS 101986</strain>
    </source>
</reference>
<proteinExistence type="predicted"/>
<protein>
    <submittedName>
        <fullName evidence="2">Uncharacterized protein</fullName>
    </submittedName>
</protein>
<dbReference type="Proteomes" id="UP000567179">
    <property type="component" value="Unassembled WGS sequence"/>
</dbReference>
<feature type="compositionally biased region" description="Basic and acidic residues" evidence="1">
    <location>
        <begin position="202"/>
        <end position="331"/>
    </location>
</feature>
<feature type="region of interest" description="Disordered" evidence="1">
    <location>
        <begin position="132"/>
        <end position="590"/>
    </location>
</feature>
<dbReference type="OrthoDB" id="3061877at2759"/>
<evidence type="ECO:0000313" key="3">
    <source>
        <dbReference type="Proteomes" id="UP000567179"/>
    </source>
</evidence>
<organism evidence="2 3">
    <name type="scientific">Psilocybe cf. subviscida</name>
    <dbReference type="NCBI Taxonomy" id="2480587"/>
    <lineage>
        <taxon>Eukaryota</taxon>
        <taxon>Fungi</taxon>
        <taxon>Dikarya</taxon>
        <taxon>Basidiomycota</taxon>
        <taxon>Agaricomycotina</taxon>
        <taxon>Agaricomycetes</taxon>
        <taxon>Agaricomycetidae</taxon>
        <taxon>Agaricales</taxon>
        <taxon>Agaricineae</taxon>
        <taxon>Strophariaceae</taxon>
        <taxon>Psilocybe</taxon>
    </lineage>
</organism>
<feature type="region of interest" description="Disordered" evidence="1">
    <location>
        <begin position="81"/>
        <end position="118"/>
    </location>
</feature>
<dbReference type="EMBL" id="JAACJJ010000014">
    <property type="protein sequence ID" value="KAF5327587.1"/>
    <property type="molecule type" value="Genomic_DNA"/>
</dbReference>
<feature type="compositionally biased region" description="Basic and acidic residues" evidence="1">
    <location>
        <begin position="566"/>
        <end position="590"/>
    </location>
</feature>
<feature type="compositionally biased region" description="Basic and acidic residues" evidence="1">
    <location>
        <begin position="34"/>
        <end position="53"/>
    </location>
</feature>
<gene>
    <name evidence="2" type="ORF">D9619_004656</name>
</gene>
<feature type="region of interest" description="Disordered" evidence="1">
    <location>
        <begin position="20"/>
        <end position="53"/>
    </location>
</feature>
<feature type="compositionally biased region" description="Pro residues" evidence="1">
    <location>
        <begin position="171"/>
        <end position="182"/>
    </location>
</feature>
<keyword evidence="3" id="KW-1185">Reference proteome</keyword>
<dbReference type="AlphaFoldDB" id="A0A8H5BQC3"/>
<feature type="compositionally biased region" description="Basic and acidic residues" evidence="1">
    <location>
        <begin position="156"/>
        <end position="170"/>
    </location>
</feature>
<feature type="compositionally biased region" description="Basic and acidic residues" evidence="1">
    <location>
        <begin position="81"/>
        <end position="95"/>
    </location>
</feature>
<accession>A0A8H5BQC3</accession>
<feature type="compositionally biased region" description="Low complexity" evidence="1">
    <location>
        <begin position="360"/>
        <end position="370"/>
    </location>
</feature>
<sequence length="590" mass="69807">MPPPPIKLGQFKFSLFGGNKAQKEGLPYTPDSHVQADLDRGEYGHGPERDDSLPHKKAAWAQGMSFLDQTKEMLEQSAHMIGKESTKRFKKEAAKLTKNAPAKSKLPKRPQHDVDAFQQSAKALYTEVENAISEGTHIKAHAEHLPTPPPPAAPARSHEPERRPSTRRSDSPPPLPRKPPSPKVTFNAGEMKPETVPNSQMPRRESTRNRYGEADLTRSESVKPRYYEPRNGDVSRSTSKRDPEYERSKREYDKYDKYRDDPRRSDSRRYPSDSYRDKDRAYKSSREYNSKDYYSDGRRRYDDRDRDRERYRDSDRDRERSRRDSDRDGRRGATSRGMDTPLRVVHEDTPLSPAQGGVNAVPAAPTYVPYPEDRERKRSDRDKERDKYRSDDRDRERDRDRNRDATRDRDRDRRRDDYNRSYSKRDDEYYKSRGYDGYDKYGKPTRRYEDEYRSSRDKDRYRDKDREREKERERDKYRERDHDKDKGKERDRDRDRDRERERANQDRDKDRERRHYSREETAPPMDPALDPSSSKFQELFSPEAHHNGAILPPPSEMGHAFGSQHGHHDEEEHEPNHGHSEHGHEHDHNG</sequence>
<feature type="compositionally biased region" description="Basic and acidic residues" evidence="1">
    <location>
        <begin position="371"/>
        <end position="521"/>
    </location>
</feature>
<evidence type="ECO:0000256" key="1">
    <source>
        <dbReference type="SAM" id="MobiDB-lite"/>
    </source>
</evidence>